<dbReference type="EMBL" id="HBUF01282087">
    <property type="protein sequence ID" value="CAG6687556.1"/>
    <property type="molecule type" value="Transcribed_RNA"/>
</dbReference>
<dbReference type="EMBL" id="HBUF01115889">
    <property type="protein sequence ID" value="CAG6641152.1"/>
    <property type="molecule type" value="Transcribed_RNA"/>
</dbReference>
<dbReference type="EMBL" id="HBUF01343637">
    <property type="protein sequence ID" value="CAG6706898.1"/>
    <property type="molecule type" value="Transcribed_RNA"/>
</dbReference>
<proteinExistence type="predicted"/>
<dbReference type="EMBL" id="HBUF01571388">
    <property type="protein sequence ID" value="CAG6766691.1"/>
    <property type="molecule type" value="Transcribed_RNA"/>
</dbReference>
<protein>
    <submittedName>
        <fullName evidence="1">Uncharacterized protein</fullName>
    </submittedName>
</protein>
<organism evidence="1">
    <name type="scientific">Cacopsylla melanoneura</name>
    <dbReference type="NCBI Taxonomy" id="428564"/>
    <lineage>
        <taxon>Eukaryota</taxon>
        <taxon>Metazoa</taxon>
        <taxon>Ecdysozoa</taxon>
        <taxon>Arthropoda</taxon>
        <taxon>Hexapoda</taxon>
        <taxon>Insecta</taxon>
        <taxon>Pterygota</taxon>
        <taxon>Neoptera</taxon>
        <taxon>Paraneoptera</taxon>
        <taxon>Hemiptera</taxon>
        <taxon>Sternorrhyncha</taxon>
        <taxon>Psylloidea</taxon>
        <taxon>Psyllidae</taxon>
        <taxon>Psyllinae</taxon>
        <taxon>Cacopsylla</taxon>
    </lineage>
</organism>
<dbReference type="EMBL" id="HBUF01343638">
    <property type="protein sequence ID" value="CAG6706900.1"/>
    <property type="molecule type" value="Transcribed_RNA"/>
</dbReference>
<dbReference type="EMBL" id="HBUF01115888">
    <property type="protein sequence ID" value="CAG6641150.1"/>
    <property type="molecule type" value="Transcribed_RNA"/>
</dbReference>
<dbReference type="AlphaFoldDB" id="A0A8D8W0C6"/>
<accession>A0A8D8W0C6</accession>
<reference evidence="1" key="1">
    <citation type="submission" date="2021-05" db="EMBL/GenBank/DDBJ databases">
        <authorList>
            <person name="Alioto T."/>
            <person name="Alioto T."/>
            <person name="Gomez Garrido J."/>
        </authorList>
    </citation>
    <scope>NUCLEOTIDE SEQUENCE</scope>
</reference>
<dbReference type="EMBL" id="HBUF01282088">
    <property type="protein sequence ID" value="CAG6687558.1"/>
    <property type="molecule type" value="Transcribed_RNA"/>
</dbReference>
<sequence>MCVLSAGRRCSQPPKSSPAIIYSIRPASGPGSNDTRPVPLVVRLFSSLLRLHVMPPSLPLRPPSNPPYPRLHSRSIRCTCRFNRLTLLNNNHKAVQEDRVHSRLRVLLLQARPQGLVQADQVLSPSSPHPHFLVSLGSLCSLECPCLEWDLHLSCPP</sequence>
<dbReference type="EMBL" id="HBUF01571387">
    <property type="protein sequence ID" value="CAG6766689.1"/>
    <property type="molecule type" value="Transcribed_RNA"/>
</dbReference>
<evidence type="ECO:0000313" key="1">
    <source>
        <dbReference type="EMBL" id="CAG6641148.1"/>
    </source>
</evidence>
<dbReference type="EMBL" id="HBUF01343636">
    <property type="protein sequence ID" value="CAG6706896.1"/>
    <property type="molecule type" value="Transcribed_RNA"/>
</dbReference>
<dbReference type="EMBL" id="HBUF01115887">
    <property type="protein sequence ID" value="CAG6641148.1"/>
    <property type="molecule type" value="Transcribed_RNA"/>
</dbReference>
<dbReference type="EMBL" id="HBUF01343635">
    <property type="protein sequence ID" value="CAG6706894.1"/>
    <property type="molecule type" value="Transcribed_RNA"/>
</dbReference>
<name>A0A8D8W0C6_9HEMI</name>